<sequence>MKHEIKTGPEENVCVDIKPVCKMEIPKEPLVPVVEFKTEAEECDVLHATELFCEPEISLMLEKTHLTRHIRYTLTAHLPMHSDEKPFQCSYWMKNHSNVNNESPWKCKQVIFSLKSICNFGK</sequence>
<keyword evidence="2" id="KW-1185">Reference proteome</keyword>
<protein>
    <submittedName>
        <fullName evidence="1">Uncharacterized protein</fullName>
    </submittedName>
</protein>
<dbReference type="AlphaFoldDB" id="A0AAD7ZB97"/>
<evidence type="ECO:0000313" key="1">
    <source>
        <dbReference type="EMBL" id="KAJ9577368.1"/>
    </source>
</evidence>
<accession>A0AAD7ZB97</accession>
<dbReference type="EMBL" id="JASPKZ010009364">
    <property type="protein sequence ID" value="KAJ9577368.1"/>
    <property type="molecule type" value="Genomic_DNA"/>
</dbReference>
<gene>
    <name evidence="1" type="ORF">L9F63_006048</name>
</gene>
<name>A0AAD7ZB97_DIPPU</name>
<evidence type="ECO:0000313" key="2">
    <source>
        <dbReference type="Proteomes" id="UP001233999"/>
    </source>
</evidence>
<comment type="caution">
    <text evidence="1">The sequence shown here is derived from an EMBL/GenBank/DDBJ whole genome shotgun (WGS) entry which is preliminary data.</text>
</comment>
<reference evidence="1" key="2">
    <citation type="submission" date="2023-05" db="EMBL/GenBank/DDBJ databases">
        <authorList>
            <person name="Fouks B."/>
        </authorList>
    </citation>
    <scope>NUCLEOTIDE SEQUENCE</scope>
    <source>
        <strain evidence="1">Stay&amp;Tobe</strain>
        <tissue evidence="1">Testes</tissue>
    </source>
</reference>
<dbReference type="Proteomes" id="UP001233999">
    <property type="component" value="Unassembled WGS sequence"/>
</dbReference>
<feature type="non-terminal residue" evidence="1">
    <location>
        <position position="122"/>
    </location>
</feature>
<proteinExistence type="predicted"/>
<organism evidence="1 2">
    <name type="scientific">Diploptera punctata</name>
    <name type="common">Pacific beetle cockroach</name>
    <dbReference type="NCBI Taxonomy" id="6984"/>
    <lineage>
        <taxon>Eukaryota</taxon>
        <taxon>Metazoa</taxon>
        <taxon>Ecdysozoa</taxon>
        <taxon>Arthropoda</taxon>
        <taxon>Hexapoda</taxon>
        <taxon>Insecta</taxon>
        <taxon>Pterygota</taxon>
        <taxon>Neoptera</taxon>
        <taxon>Polyneoptera</taxon>
        <taxon>Dictyoptera</taxon>
        <taxon>Blattodea</taxon>
        <taxon>Blaberoidea</taxon>
        <taxon>Blaberidae</taxon>
        <taxon>Diplopterinae</taxon>
        <taxon>Diploptera</taxon>
    </lineage>
</organism>
<reference evidence="1" key="1">
    <citation type="journal article" date="2023" name="IScience">
        <title>Live-bearing cockroach genome reveals convergent evolutionary mechanisms linked to viviparity in insects and beyond.</title>
        <authorList>
            <person name="Fouks B."/>
            <person name="Harrison M.C."/>
            <person name="Mikhailova A.A."/>
            <person name="Marchal E."/>
            <person name="English S."/>
            <person name="Carruthers M."/>
            <person name="Jennings E.C."/>
            <person name="Chiamaka E.L."/>
            <person name="Frigard R.A."/>
            <person name="Pippel M."/>
            <person name="Attardo G.M."/>
            <person name="Benoit J.B."/>
            <person name="Bornberg-Bauer E."/>
            <person name="Tobe S.S."/>
        </authorList>
    </citation>
    <scope>NUCLEOTIDE SEQUENCE</scope>
    <source>
        <strain evidence="1">Stay&amp;Tobe</strain>
    </source>
</reference>